<evidence type="ECO:0000256" key="2">
    <source>
        <dbReference type="ARBA" id="ARBA00010320"/>
    </source>
</evidence>
<evidence type="ECO:0000256" key="10">
    <source>
        <dbReference type="RuleBase" id="RU367108"/>
    </source>
</evidence>
<evidence type="ECO:0000313" key="13">
    <source>
        <dbReference type="EMBL" id="POY75855.1"/>
    </source>
</evidence>
<evidence type="ECO:0000256" key="4">
    <source>
        <dbReference type="ARBA" id="ARBA00022692"/>
    </source>
</evidence>
<comment type="caution">
    <text evidence="13">The sequence shown here is derived from an EMBL/GenBank/DDBJ whole genome shotgun (WGS) entry which is preliminary data.</text>
</comment>
<keyword evidence="10" id="KW-0694">RNA-binding</keyword>
<keyword evidence="14" id="KW-1185">Reference proteome</keyword>
<dbReference type="InterPro" id="IPR035979">
    <property type="entry name" value="RBD_domain_sf"/>
</dbReference>
<name>A0A2S5BGG1_9BASI</name>
<evidence type="ECO:0000256" key="3">
    <source>
        <dbReference type="ARBA" id="ARBA00020222"/>
    </source>
</evidence>
<comment type="function">
    <text evidence="9 10">Plays a role in maintaining the mitochondrial genome and in controlling the mtDNA escape. Involved in the regulation of mtDNA nucleotide structure and number. May have a dispensable role in early maturation of pre-rRNA.</text>
</comment>
<dbReference type="Gene3D" id="3.40.50.300">
    <property type="entry name" value="P-loop containing nucleotide triphosphate hydrolases"/>
    <property type="match status" value="1"/>
</dbReference>
<evidence type="ECO:0000313" key="14">
    <source>
        <dbReference type="Proteomes" id="UP000237144"/>
    </source>
</evidence>
<keyword evidence="6" id="KW-1133">Transmembrane helix</keyword>
<dbReference type="SUPFAM" id="SSF52540">
    <property type="entry name" value="P-loop containing nucleoside triphosphate hydrolases"/>
    <property type="match status" value="1"/>
</dbReference>
<evidence type="ECO:0000256" key="11">
    <source>
        <dbReference type="SAM" id="MobiDB-lite"/>
    </source>
</evidence>
<keyword evidence="5 10" id="KW-0999">Mitochondrion inner membrane</keyword>
<protein>
    <recommendedName>
        <fullName evidence="3 10">Mitochondrial escape protein 2</fullName>
    </recommendedName>
</protein>
<dbReference type="InterPro" id="IPR027417">
    <property type="entry name" value="P-loop_NTPase"/>
</dbReference>
<dbReference type="EMBL" id="PJQD01000009">
    <property type="protein sequence ID" value="POY75855.1"/>
    <property type="molecule type" value="Genomic_DNA"/>
</dbReference>
<dbReference type="PANTHER" id="PTHR32198">
    <property type="entry name" value="MITOCHONDRIAL ESCAPE PROTEIN 2"/>
    <property type="match status" value="1"/>
</dbReference>
<dbReference type="AlphaFoldDB" id="A0A2S5BGG1"/>
<feature type="region of interest" description="Disordered" evidence="11">
    <location>
        <begin position="41"/>
        <end position="72"/>
    </location>
</feature>
<evidence type="ECO:0000256" key="7">
    <source>
        <dbReference type="ARBA" id="ARBA00023128"/>
    </source>
</evidence>
<keyword evidence="8" id="KW-0472">Membrane</keyword>
<dbReference type="InterPro" id="IPR039627">
    <property type="entry name" value="Yme2_C"/>
</dbReference>
<accession>A0A2S5BGG1</accession>
<keyword evidence="10" id="KW-0507">mRNA processing</keyword>
<evidence type="ECO:0000256" key="5">
    <source>
        <dbReference type="ARBA" id="ARBA00022792"/>
    </source>
</evidence>
<evidence type="ECO:0000256" key="6">
    <source>
        <dbReference type="ARBA" id="ARBA00022989"/>
    </source>
</evidence>
<evidence type="ECO:0000256" key="8">
    <source>
        <dbReference type="ARBA" id="ARBA00023136"/>
    </source>
</evidence>
<dbReference type="SUPFAM" id="SSF54928">
    <property type="entry name" value="RNA-binding domain, RBD"/>
    <property type="match status" value="1"/>
</dbReference>
<keyword evidence="7 10" id="KW-0496">Mitochondrion</keyword>
<dbReference type="PANTHER" id="PTHR32198:SF2">
    <property type="entry name" value="MITOCHONDRIAL ESCAPE PROTEIN 2"/>
    <property type="match status" value="1"/>
</dbReference>
<gene>
    <name evidence="13" type="ORF">BMF94_0937</name>
</gene>
<dbReference type="GO" id="GO:0006397">
    <property type="term" value="P:mRNA processing"/>
    <property type="evidence" value="ECO:0007669"/>
    <property type="project" value="UniProtKB-UniRule"/>
</dbReference>
<comment type="similarity">
    <text evidence="2 10">Belongs to the YME2 family.</text>
</comment>
<feature type="domain" description="Mitochondrial escape protein 2 C-terminal" evidence="12">
    <location>
        <begin position="397"/>
        <end position="886"/>
    </location>
</feature>
<sequence length="942" mass="102826">MLRLYAGRKLLRPRALVPPVRAYAPALRSVATASATGTWSQPDAIHADGSTTTVKDSGGAPEDENVLDEPKQADPTRRAAYLWYDTLFPIRFAIWDVRGVISRLQQYDLLEQVRQLVPEDPRYAVTVESVEARAKDGGAFVRLTYSVPEEVVDEWRTALYRDAEDEAARAAKSKEMEVRVTGLIEREARRALVKSGFRPWFSLGRPCRAFLVQGVPWMEDLDRFPSREIQVEMTGPPIPQEELYAIFRPYGRIHDIVPGDKVAKIIYTSVRSATAARNCLHAAAHTSHPPNSDPKTTVMRIFYTDKQRASWIKDFAANHPRITIPLLVALLGSLSYFVWDPIRELAVRAKVEGTLDANRWRIVRWVKRETLGRLGFAGGSGDRDAAAAMRTGIEEERQQAKEQLSTWLTDSPDTFIILTGPHGSGKSGLVSEVLEDGKNVLTIDCEEMLRGARTESKLVSALASSTGYWPQFAFATSVSNLVDLATMGLIGQKAGFSASFEEQLKAILEVTGSSLSSIATSIKARTAAAIEQSAKRKEESGQRKAIAEQLVADGVRDGRLDAVAGPGVVAELGGGIEGPAAGAEKETSDHVKVEIVGPKSSALVRAAAQEHCAIGCEQPAVSFERLPVVVIKGFATKGDKMQDVLWDVMSEWAAVLVENQVAHVIFTADSVTTMKPLAKALPSKPFNLITLNDASPDASLQYVSAKLAAFDQALPTDDHASVAQLGGRQTDLELLVQKIRAGQTASEAVDDLIQRNASEIHKKLFGDDEEEAKGFKWSKQQALDLIKGLSEKGELKYAETLLTTFGGDDTPLRALETASLVSIQHINGRPSVIKPGKPVYRAACDLLLHDAPFRAAIEYRTAVAGISSAKASVASAQAELIELSKLFTGEQGKWAFGGGSRVPKEIEVRVGQLLEQMRSGEEKAEKLGKEKSRLLQILREHE</sequence>
<dbReference type="Pfam" id="PF10443">
    <property type="entry name" value="RNA12"/>
    <property type="match status" value="1"/>
</dbReference>
<evidence type="ECO:0000259" key="12">
    <source>
        <dbReference type="Pfam" id="PF10443"/>
    </source>
</evidence>
<evidence type="ECO:0000256" key="9">
    <source>
        <dbReference type="ARBA" id="ARBA00025276"/>
    </source>
</evidence>
<reference evidence="13 14" key="1">
    <citation type="journal article" date="2018" name="Front. Microbiol.">
        <title>Prospects for Fungal Bioremediation of Acidic Radioactive Waste Sites: Characterization and Genome Sequence of Rhodotorula taiwanensis MD1149.</title>
        <authorList>
            <person name="Tkavc R."/>
            <person name="Matrosova V.Y."/>
            <person name="Grichenko O.E."/>
            <person name="Gostincar C."/>
            <person name="Volpe R.P."/>
            <person name="Klimenkova P."/>
            <person name="Gaidamakova E.K."/>
            <person name="Zhou C.E."/>
            <person name="Stewart B.J."/>
            <person name="Lyman M.G."/>
            <person name="Malfatti S.A."/>
            <person name="Rubinfeld B."/>
            <person name="Courtot M."/>
            <person name="Singh J."/>
            <person name="Dalgard C.L."/>
            <person name="Hamilton T."/>
            <person name="Frey K.G."/>
            <person name="Gunde-Cimerman N."/>
            <person name="Dugan L."/>
            <person name="Daly M.J."/>
        </authorList>
    </citation>
    <scope>NUCLEOTIDE SEQUENCE [LARGE SCALE GENOMIC DNA]</scope>
    <source>
        <strain evidence="13 14">MD1149</strain>
    </source>
</reference>
<proteinExistence type="inferred from homology"/>
<dbReference type="InterPro" id="IPR018850">
    <property type="entry name" value="Mt_escape_2_C"/>
</dbReference>
<dbReference type="OrthoDB" id="10267654at2759"/>
<dbReference type="Proteomes" id="UP000237144">
    <property type="component" value="Unassembled WGS sequence"/>
</dbReference>
<comment type="subcellular location">
    <subcellularLocation>
        <location evidence="1 10">Mitochondrion inner membrane</location>
        <topology evidence="1 10">Single-pass membrane protein</topology>
    </subcellularLocation>
</comment>
<dbReference type="GO" id="GO:0005743">
    <property type="term" value="C:mitochondrial inner membrane"/>
    <property type="evidence" value="ECO:0007669"/>
    <property type="project" value="UniProtKB-SubCell"/>
</dbReference>
<dbReference type="GO" id="GO:0003723">
    <property type="term" value="F:RNA binding"/>
    <property type="evidence" value="ECO:0007669"/>
    <property type="project" value="UniProtKB-UniRule"/>
</dbReference>
<organism evidence="13 14">
    <name type="scientific">Rhodotorula taiwanensis</name>
    <dbReference type="NCBI Taxonomy" id="741276"/>
    <lineage>
        <taxon>Eukaryota</taxon>
        <taxon>Fungi</taxon>
        <taxon>Dikarya</taxon>
        <taxon>Basidiomycota</taxon>
        <taxon>Pucciniomycotina</taxon>
        <taxon>Microbotryomycetes</taxon>
        <taxon>Sporidiobolales</taxon>
        <taxon>Sporidiobolaceae</taxon>
        <taxon>Rhodotorula</taxon>
    </lineage>
</organism>
<keyword evidence="4" id="KW-0812">Transmembrane</keyword>
<evidence type="ECO:0000256" key="1">
    <source>
        <dbReference type="ARBA" id="ARBA00004434"/>
    </source>
</evidence>
<dbReference type="STRING" id="741276.A0A2S5BGG1"/>